<feature type="chain" id="PRO_5046071705" description="Lysozyme inhibitor LprI N-terminal domain-containing protein" evidence="1">
    <location>
        <begin position="27"/>
        <end position="189"/>
    </location>
</feature>
<proteinExistence type="predicted"/>
<reference evidence="3" key="1">
    <citation type="submission" date="2023-07" db="EMBL/GenBank/DDBJ databases">
        <title>Marinomonas vulgaris A79, complete genome.</title>
        <authorList>
            <person name="Ying J.-J."/>
        </authorList>
    </citation>
    <scope>NUCLEOTIDE SEQUENCE [LARGE SCALE GENOMIC DNA]</scope>
    <source>
        <strain evidence="3">A79</strain>
    </source>
</reference>
<evidence type="ECO:0000313" key="2">
    <source>
        <dbReference type="EMBL" id="MBR7889594.1"/>
    </source>
</evidence>
<accession>A0ABS5HDT3</accession>
<evidence type="ECO:0000313" key="3">
    <source>
        <dbReference type="Proteomes" id="UP000679722"/>
    </source>
</evidence>
<dbReference type="RefSeq" id="WP_211536918.1">
    <property type="nucleotide sequence ID" value="NZ_JAGSSV010000015.1"/>
</dbReference>
<name>A0ABS5HDT3_9GAMM</name>
<organism evidence="2 3">
    <name type="scientific">Marinomonas vulgaris</name>
    <dbReference type="NCBI Taxonomy" id="2823372"/>
    <lineage>
        <taxon>Bacteria</taxon>
        <taxon>Pseudomonadati</taxon>
        <taxon>Pseudomonadota</taxon>
        <taxon>Gammaproteobacteria</taxon>
        <taxon>Oceanospirillales</taxon>
        <taxon>Oceanospirillaceae</taxon>
        <taxon>Marinomonas</taxon>
    </lineage>
</organism>
<feature type="signal peptide" evidence="1">
    <location>
        <begin position="1"/>
        <end position="26"/>
    </location>
</feature>
<dbReference type="EMBL" id="JAGSSV010000015">
    <property type="protein sequence ID" value="MBR7889594.1"/>
    <property type="molecule type" value="Genomic_DNA"/>
</dbReference>
<sequence>MLTKYAFARVIYCLLVLLAFSLTAVAHGNESLIAFGKACLAKEAQLQRTQARITDRAVSNEFNRRDTFSSAPDTDLKQNQREKETLQATLEECAANTPNSAFCHQARQRNNELTYLIDKAKTASIKEHEEQEDSTNEENIRRKFDENYARFIAQCRDSDAHYALIQNPTAYQAVCSEEGNKQSITCSFF</sequence>
<comment type="caution">
    <text evidence="2">The sequence shown here is derived from an EMBL/GenBank/DDBJ whole genome shotgun (WGS) entry which is preliminary data.</text>
</comment>
<evidence type="ECO:0000256" key="1">
    <source>
        <dbReference type="SAM" id="SignalP"/>
    </source>
</evidence>
<keyword evidence="3" id="KW-1185">Reference proteome</keyword>
<keyword evidence="1" id="KW-0732">Signal</keyword>
<evidence type="ECO:0008006" key="4">
    <source>
        <dbReference type="Google" id="ProtNLM"/>
    </source>
</evidence>
<dbReference type="Proteomes" id="UP000679722">
    <property type="component" value="Unassembled WGS sequence"/>
</dbReference>
<protein>
    <recommendedName>
        <fullName evidence="4">Lysozyme inhibitor LprI N-terminal domain-containing protein</fullName>
    </recommendedName>
</protein>
<gene>
    <name evidence="2" type="ORF">J9B83_11635</name>
</gene>